<sequence>MSLSFSVFNSVVFSVSAAFLLANSVFSLVSFSLACYN</sequence>
<dbReference type="AlphaFoldDB" id="D7FFV9"/>
<organism evidence="1 2">
    <name type="scientific">Helicobacter pylori (strain B8)</name>
    <dbReference type="NCBI Taxonomy" id="693745"/>
    <lineage>
        <taxon>Bacteria</taxon>
        <taxon>Pseudomonadati</taxon>
        <taxon>Campylobacterota</taxon>
        <taxon>Epsilonproteobacteria</taxon>
        <taxon>Campylobacterales</taxon>
        <taxon>Helicobacteraceae</taxon>
        <taxon>Helicobacter</taxon>
    </lineage>
</organism>
<evidence type="ECO:0000313" key="2">
    <source>
        <dbReference type="Proteomes" id="UP000007091"/>
    </source>
</evidence>
<dbReference type="Proteomes" id="UP000007091">
    <property type="component" value="Chromosome"/>
</dbReference>
<name>D7FFV9_HELP3</name>
<reference evidence="1 2" key="1">
    <citation type="journal article" date="2010" name="BMC Genomics">
        <title>Sequencing, annotation, and comparative genome analysis of the gerbil-adapted Helicobacter pylori strain B8.</title>
        <authorList>
            <person name="Farnbacher M."/>
            <person name="Jahns T."/>
            <person name="Willrodt D."/>
            <person name="Daniel R."/>
            <person name="Haas R."/>
            <person name="Goesmann A."/>
            <person name="Kurtz S."/>
            <person name="Rieder G."/>
        </authorList>
    </citation>
    <scope>NUCLEOTIDE SEQUENCE [LARGE SCALE GENOMIC DNA]</scope>
    <source>
        <strain evidence="1 2">B8</strain>
    </source>
</reference>
<evidence type="ECO:0000313" key="1">
    <source>
        <dbReference type="EMBL" id="CBI67066.1"/>
    </source>
</evidence>
<dbReference type="EMBL" id="FN598874">
    <property type="protein sequence ID" value="CBI67066.1"/>
    <property type="molecule type" value="Genomic_DNA"/>
</dbReference>
<accession>D7FFV9</accession>
<dbReference type="HOGENOM" id="CLU_3344468_0_0_7"/>
<gene>
    <name evidence="1" type="ordered locus">HPB8_1509</name>
</gene>
<dbReference type="KEGG" id="hpl:HPB8_1509"/>
<proteinExistence type="predicted"/>
<protein>
    <submittedName>
        <fullName evidence="1">Uncharacterized protein</fullName>
    </submittedName>
</protein>